<dbReference type="PATRIC" id="fig|465721.4.peg.973"/>
<dbReference type="EMBL" id="CP011971">
    <property type="protein sequence ID" value="AMN46385.1"/>
    <property type="molecule type" value="Genomic_DNA"/>
</dbReference>
<dbReference type="SMART" id="SM00357">
    <property type="entry name" value="CSP"/>
    <property type="match status" value="1"/>
</dbReference>
<dbReference type="InterPro" id="IPR011129">
    <property type="entry name" value="CSD"/>
</dbReference>
<evidence type="ECO:0000256" key="2">
    <source>
        <dbReference type="ARBA" id="ARBA00004496"/>
    </source>
</evidence>
<dbReference type="GO" id="GO:0003723">
    <property type="term" value="F:RNA binding"/>
    <property type="evidence" value="ECO:0007669"/>
    <property type="project" value="UniProtKB-UniRule"/>
</dbReference>
<reference evidence="11 12" key="1">
    <citation type="submission" date="2015-06" db="EMBL/GenBank/DDBJ databases">
        <title>A Comprehensive Approach to Explore the Metabolic and Phylogenetic Diversity of Bacterial Steroid Degradation in the Environment: Testosterone as an Example.</title>
        <authorList>
            <person name="Yang F.-C."/>
            <person name="Chen Y.-L."/>
            <person name="Yu C.-P."/>
            <person name="Tang S.-L."/>
            <person name="Wang P.-H."/>
            <person name="Ismail W."/>
            <person name="Wang C.-H."/>
            <person name="Yang C.-Y."/>
            <person name="Chiang Y.-R."/>
        </authorList>
    </citation>
    <scope>NUCLEOTIDE SEQUENCE [LARGE SCALE GENOMIC DNA]</scope>
    <source>
        <strain evidence="11 12">DSM 18526</strain>
    </source>
</reference>
<sequence length="753" mass="83502">MPSRKKTKKPPRSKSPGSGARHPFRESRERYPVAEALREAGLPLQFDELAQRLGQTGAAARGRLTGERGRLTGELEKLIRAGDIIRNRRGEYCLRERLPLIVGTVNGHKDGHGFVIPDDRGAPIFLPPRQMLETMHGDRVAVRLSGTDQRDRPQGSIVKILEHNTQEIVGRLYDEGGICFVVPDNPRISHRILVPRAHQGGAAAGQIVLVRLIERPARTAQPVGHITRVLGEHGAPGMETEIAIHAHGLPFEFPVEAGAEAAAFGSTVGAAAKRGREDLRDLPLVTIDGEDARDFDDAVYCEPARGGGWRLIVAIADVSHYVAPDSALDREAQHRGTSVYFPNRVLPMLPEALSNGLCSLNPGVDRLCLCCEMRVDTNGKVTRARFYEGLMRSAARLTYTQVAAYLASPGAAHEPQVRALEAQLGHLHGVFKAFLVERTRRGALDFDAPELKVQFGQDGRIAALVETTRNDAHRLIEECMIAANVQAARFLKKHRLPSLYRVHGQPEADRLETLRQFLQGFGMHLPTDRDITPQDLSAVLQRALGSEEAHLIQTVVVRSMPQAVYQPENIGHFGLSLGEYAHFTSPIRRYPDLMVHRGIRHVLHGGNAASFEGSTATMAALGQQCSFTERRADEATRDAMSWLKCEYMSDKLGEEFDALVTGVVDFGLFVQVKGMQIDGLVHVASLGADYFTRDRSGFRMVGSRSGRTFRLGDHLRVRLINVVIDERKIDFELAEARTAQQRVRTPWQRRRQR</sequence>
<evidence type="ECO:0000256" key="3">
    <source>
        <dbReference type="ARBA" id="ARBA00022490"/>
    </source>
</evidence>
<dbReference type="InterPro" id="IPR022966">
    <property type="entry name" value="RNase_II/R_CS"/>
</dbReference>
<dbReference type="InterPro" id="IPR040476">
    <property type="entry name" value="CSD2"/>
</dbReference>
<dbReference type="NCBIfam" id="TIGR00358">
    <property type="entry name" value="3_prime_RNase"/>
    <property type="match status" value="1"/>
</dbReference>
<dbReference type="KEGG" id="sdf:ACG33_04540"/>
<name>A0A127F9V2_STEDE</name>
<keyword evidence="6 8" id="KW-0269">Exonuclease</keyword>
<dbReference type="Proteomes" id="UP000070250">
    <property type="component" value="Chromosome"/>
</dbReference>
<accession>A0A127F9V2</accession>
<dbReference type="CDD" id="cd04471">
    <property type="entry name" value="S1_RNase_R"/>
    <property type="match status" value="1"/>
</dbReference>
<dbReference type="InterPro" id="IPR004476">
    <property type="entry name" value="RNase_II/RNase_R"/>
</dbReference>
<dbReference type="GO" id="GO:0008859">
    <property type="term" value="F:exoribonuclease II activity"/>
    <property type="evidence" value="ECO:0007669"/>
    <property type="project" value="UniProtKB-UniRule"/>
</dbReference>
<evidence type="ECO:0000256" key="1">
    <source>
        <dbReference type="ARBA" id="ARBA00001849"/>
    </source>
</evidence>
<dbReference type="Pfam" id="PF00773">
    <property type="entry name" value="RNB"/>
    <property type="match status" value="1"/>
</dbReference>
<feature type="domain" description="S1 motif" evidence="10">
    <location>
        <begin position="653"/>
        <end position="734"/>
    </location>
</feature>
<dbReference type="PANTHER" id="PTHR23355">
    <property type="entry name" value="RIBONUCLEASE"/>
    <property type="match status" value="1"/>
</dbReference>
<dbReference type="SMART" id="SM00955">
    <property type="entry name" value="RNB"/>
    <property type="match status" value="1"/>
</dbReference>
<dbReference type="SUPFAM" id="SSF50249">
    <property type="entry name" value="Nucleic acid-binding proteins"/>
    <property type="match status" value="4"/>
</dbReference>
<evidence type="ECO:0000256" key="6">
    <source>
        <dbReference type="ARBA" id="ARBA00022839"/>
    </source>
</evidence>
<dbReference type="GO" id="GO:0006402">
    <property type="term" value="P:mRNA catabolic process"/>
    <property type="evidence" value="ECO:0007669"/>
    <property type="project" value="TreeGrafter"/>
</dbReference>
<dbReference type="EC" id="3.1.13.1" evidence="8"/>
<evidence type="ECO:0000313" key="11">
    <source>
        <dbReference type="EMBL" id="AMN46385.1"/>
    </source>
</evidence>
<keyword evidence="7 8" id="KW-0694">RNA-binding</keyword>
<dbReference type="NCBIfam" id="TIGR02063">
    <property type="entry name" value="RNase_R"/>
    <property type="match status" value="1"/>
</dbReference>
<evidence type="ECO:0000256" key="4">
    <source>
        <dbReference type="ARBA" id="ARBA00022722"/>
    </source>
</evidence>
<comment type="catalytic activity">
    <reaction evidence="1 8">
        <text>Exonucleolytic cleavage in the 3'- to 5'-direction to yield nucleoside 5'-phosphates.</text>
        <dbReference type="EC" id="3.1.13.1"/>
    </reaction>
</comment>
<feature type="compositionally biased region" description="Basic residues" evidence="9">
    <location>
        <begin position="1"/>
        <end position="12"/>
    </location>
</feature>
<dbReference type="Pfam" id="PF00575">
    <property type="entry name" value="S1"/>
    <property type="match status" value="1"/>
</dbReference>
<dbReference type="InterPro" id="IPR050180">
    <property type="entry name" value="RNR_Ribonuclease"/>
</dbReference>
<dbReference type="InterPro" id="IPR003029">
    <property type="entry name" value="S1_domain"/>
</dbReference>
<keyword evidence="12" id="KW-1185">Reference proteome</keyword>
<evidence type="ECO:0000256" key="5">
    <source>
        <dbReference type="ARBA" id="ARBA00022801"/>
    </source>
</evidence>
<dbReference type="InterPro" id="IPR012340">
    <property type="entry name" value="NA-bd_OB-fold"/>
</dbReference>
<comment type="function">
    <text evidence="8">3'-5' exoribonuclease that releases 5'-nucleoside monophosphates and is involved in maturation of structured RNAs.</text>
</comment>
<proteinExistence type="inferred from homology"/>
<dbReference type="InterPro" id="IPR011805">
    <property type="entry name" value="RNase_R"/>
</dbReference>
<comment type="subcellular location">
    <subcellularLocation>
        <location evidence="2 8">Cytoplasm</location>
    </subcellularLocation>
</comment>
<dbReference type="PROSITE" id="PS50126">
    <property type="entry name" value="S1"/>
    <property type="match status" value="1"/>
</dbReference>
<keyword evidence="4 8" id="KW-0540">Nuclease</keyword>
<gene>
    <name evidence="8" type="primary">rnr</name>
    <name evidence="11" type="ORF">ACG33_04540</name>
</gene>
<dbReference type="PANTHER" id="PTHR23355:SF9">
    <property type="entry name" value="DIS3-LIKE EXONUCLEASE 2"/>
    <property type="match status" value="1"/>
</dbReference>
<feature type="region of interest" description="Disordered" evidence="9">
    <location>
        <begin position="1"/>
        <end position="29"/>
    </location>
</feature>
<dbReference type="SMART" id="SM00316">
    <property type="entry name" value="S1"/>
    <property type="match status" value="1"/>
</dbReference>
<dbReference type="STRING" id="465721.ACG33_04540"/>
<evidence type="ECO:0000259" key="10">
    <source>
        <dbReference type="PROSITE" id="PS50126"/>
    </source>
</evidence>
<dbReference type="HAMAP" id="MF_01895">
    <property type="entry name" value="RNase_R"/>
    <property type="match status" value="1"/>
</dbReference>
<protein>
    <recommendedName>
        <fullName evidence="8">Ribonuclease R</fullName>
        <shortName evidence="8">RNase R</shortName>
        <ecNumber evidence="8">3.1.13.1</ecNumber>
    </recommendedName>
</protein>
<keyword evidence="5 8" id="KW-0378">Hydrolase</keyword>
<dbReference type="Gene3D" id="2.40.50.140">
    <property type="entry name" value="Nucleic acid-binding proteins"/>
    <property type="match status" value="2"/>
</dbReference>
<keyword evidence="3 8" id="KW-0963">Cytoplasm</keyword>
<evidence type="ECO:0000256" key="7">
    <source>
        <dbReference type="ARBA" id="ARBA00022884"/>
    </source>
</evidence>
<dbReference type="PROSITE" id="PS01175">
    <property type="entry name" value="RIBONUCLEASE_II"/>
    <property type="match status" value="1"/>
</dbReference>
<dbReference type="InterPro" id="IPR013223">
    <property type="entry name" value="RNase_B_OB_dom"/>
</dbReference>
<dbReference type="AlphaFoldDB" id="A0A127F9V2"/>
<evidence type="ECO:0000313" key="12">
    <source>
        <dbReference type="Proteomes" id="UP000070250"/>
    </source>
</evidence>
<evidence type="ECO:0000256" key="8">
    <source>
        <dbReference type="HAMAP-Rule" id="MF_01895"/>
    </source>
</evidence>
<organism evidence="11 12">
    <name type="scientific">Steroidobacter denitrificans</name>
    <dbReference type="NCBI Taxonomy" id="465721"/>
    <lineage>
        <taxon>Bacteria</taxon>
        <taxon>Pseudomonadati</taxon>
        <taxon>Pseudomonadota</taxon>
        <taxon>Gammaproteobacteria</taxon>
        <taxon>Steroidobacterales</taxon>
        <taxon>Steroidobacteraceae</taxon>
        <taxon>Steroidobacter</taxon>
    </lineage>
</organism>
<dbReference type="Pfam" id="PF08206">
    <property type="entry name" value="OB_RNB"/>
    <property type="match status" value="1"/>
</dbReference>
<dbReference type="GO" id="GO:0005829">
    <property type="term" value="C:cytosol"/>
    <property type="evidence" value="ECO:0007669"/>
    <property type="project" value="TreeGrafter"/>
</dbReference>
<comment type="similarity">
    <text evidence="8">Belongs to the RNR ribonuclease family. RNase R subfamily.</text>
</comment>
<evidence type="ECO:0000256" key="9">
    <source>
        <dbReference type="SAM" id="MobiDB-lite"/>
    </source>
</evidence>
<dbReference type="Pfam" id="PF17876">
    <property type="entry name" value="CSD2"/>
    <property type="match status" value="1"/>
</dbReference>
<dbReference type="InterPro" id="IPR001900">
    <property type="entry name" value="RNase_II/R"/>
</dbReference>